<dbReference type="RefSeq" id="WP_344190636.1">
    <property type="nucleotide sequence ID" value="NZ_BAAARN010000001.1"/>
</dbReference>
<protein>
    <recommendedName>
        <fullName evidence="2">YlxR domain-containing protein</fullName>
    </recommendedName>
</protein>
<dbReference type="Proteomes" id="UP001501326">
    <property type="component" value="Unassembled WGS sequence"/>
</dbReference>
<proteinExistence type="predicted"/>
<dbReference type="InterPro" id="IPR007393">
    <property type="entry name" value="YlxR_dom"/>
</dbReference>
<dbReference type="SUPFAM" id="SSF64376">
    <property type="entry name" value="YlxR-like"/>
    <property type="match status" value="1"/>
</dbReference>
<dbReference type="Pfam" id="PF04296">
    <property type="entry name" value="YlxR"/>
    <property type="match status" value="1"/>
</dbReference>
<dbReference type="PANTHER" id="PTHR34215:SF1">
    <property type="entry name" value="YLXR DOMAIN-CONTAINING PROTEIN"/>
    <property type="match status" value="1"/>
</dbReference>
<keyword evidence="4" id="KW-1185">Reference proteome</keyword>
<dbReference type="PANTHER" id="PTHR34215">
    <property type="entry name" value="BLL0784 PROTEIN"/>
    <property type="match status" value="1"/>
</dbReference>
<feature type="domain" description="YlxR" evidence="2">
    <location>
        <begin position="26"/>
        <end position="102"/>
    </location>
</feature>
<organism evidence="3 4">
    <name type="scientific">Pedococcus aerophilus</name>
    <dbReference type="NCBI Taxonomy" id="436356"/>
    <lineage>
        <taxon>Bacteria</taxon>
        <taxon>Bacillati</taxon>
        <taxon>Actinomycetota</taxon>
        <taxon>Actinomycetes</taxon>
        <taxon>Micrococcales</taxon>
        <taxon>Intrasporangiaceae</taxon>
        <taxon>Pedococcus</taxon>
    </lineage>
</organism>
<evidence type="ECO:0000313" key="4">
    <source>
        <dbReference type="Proteomes" id="UP001501326"/>
    </source>
</evidence>
<accession>A0ABN3UI62</accession>
<dbReference type="EMBL" id="BAAARN010000001">
    <property type="protein sequence ID" value="GAA2732603.1"/>
    <property type="molecule type" value="Genomic_DNA"/>
</dbReference>
<feature type="compositionally biased region" description="Low complexity" evidence="1">
    <location>
        <begin position="9"/>
        <end position="23"/>
    </location>
</feature>
<evidence type="ECO:0000313" key="3">
    <source>
        <dbReference type="EMBL" id="GAA2732603.1"/>
    </source>
</evidence>
<dbReference type="Gene3D" id="3.30.1230.10">
    <property type="entry name" value="YlxR-like"/>
    <property type="match status" value="1"/>
</dbReference>
<evidence type="ECO:0000256" key="1">
    <source>
        <dbReference type="SAM" id="MobiDB-lite"/>
    </source>
</evidence>
<feature type="region of interest" description="Disordered" evidence="1">
    <location>
        <begin position="1"/>
        <end position="23"/>
    </location>
</feature>
<sequence>MVTDRTGPQPAAQDDTTRTTARTPVRTCVGCRGTDSWSALLRVVAETDDTGATRLVPDLWRRLPGRGAWLHPTGDCLEQALRRRAFGRALHTSAPTDPEAVARHVRQLAGDLGPDHTPDSL</sequence>
<evidence type="ECO:0000259" key="2">
    <source>
        <dbReference type="Pfam" id="PF04296"/>
    </source>
</evidence>
<gene>
    <name evidence="3" type="ORF">GCM10009867_08810</name>
</gene>
<dbReference type="InterPro" id="IPR035931">
    <property type="entry name" value="YlxR-like_sf"/>
</dbReference>
<dbReference type="InterPro" id="IPR037465">
    <property type="entry name" value="YlxR"/>
</dbReference>
<reference evidence="3 4" key="1">
    <citation type="journal article" date="2019" name="Int. J. Syst. Evol. Microbiol.">
        <title>The Global Catalogue of Microorganisms (GCM) 10K type strain sequencing project: providing services to taxonomists for standard genome sequencing and annotation.</title>
        <authorList>
            <consortium name="The Broad Institute Genomics Platform"/>
            <consortium name="The Broad Institute Genome Sequencing Center for Infectious Disease"/>
            <person name="Wu L."/>
            <person name="Ma J."/>
        </authorList>
    </citation>
    <scope>NUCLEOTIDE SEQUENCE [LARGE SCALE GENOMIC DNA]</scope>
    <source>
        <strain evidence="3 4">JCM 16378</strain>
    </source>
</reference>
<name>A0ABN3UI62_9MICO</name>
<comment type="caution">
    <text evidence="3">The sequence shown here is derived from an EMBL/GenBank/DDBJ whole genome shotgun (WGS) entry which is preliminary data.</text>
</comment>